<reference evidence="2" key="1">
    <citation type="submission" date="2021-02" db="EMBL/GenBank/DDBJ databases">
        <authorList>
            <person name="Nowell W R."/>
        </authorList>
    </citation>
    <scope>NUCLEOTIDE SEQUENCE</scope>
</reference>
<accession>A0A8S2EEM5</accession>
<evidence type="ECO:0000313" key="3">
    <source>
        <dbReference type="Proteomes" id="UP000677228"/>
    </source>
</evidence>
<dbReference type="AlphaFoldDB" id="A0A8S2EEM5"/>
<dbReference type="EMBL" id="CAJNOK010010999">
    <property type="protein sequence ID" value="CAF1129705.1"/>
    <property type="molecule type" value="Genomic_DNA"/>
</dbReference>
<evidence type="ECO:0000256" key="1">
    <source>
        <dbReference type="SAM" id="MobiDB-lite"/>
    </source>
</evidence>
<gene>
    <name evidence="2" type="ORF">OVA965_LOCUS20592</name>
</gene>
<sequence length="148" mass="16558">MEDQFIDPDDNDADNNLTAFRSLLDELDKYLKMVIDVQLKQPNLLQRLLESRGSLVPIHHETRVARPVPDGSLSWTAGLVIDERRSSLNPDTVENRARAGRSRKDCHPGRVWPPESHDGSGRPRLFLARLVPGGPPKIHLITSSGVNI</sequence>
<feature type="region of interest" description="Disordered" evidence="1">
    <location>
        <begin position="92"/>
        <end position="119"/>
    </location>
</feature>
<proteinExistence type="predicted"/>
<comment type="caution">
    <text evidence="2">The sequence shown here is derived from an EMBL/GenBank/DDBJ whole genome shotgun (WGS) entry which is preliminary data.</text>
</comment>
<feature type="compositionally biased region" description="Basic and acidic residues" evidence="1">
    <location>
        <begin position="93"/>
        <end position="108"/>
    </location>
</feature>
<name>A0A8S2EEM5_9BILA</name>
<dbReference type="Proteomes" id="UP000677228">
    <property type="component" value="Unassembled WGS sequence"/>
</dbReference>
<evidence type="ECO:0000313" key="2">
    <source>
        <dbReference type="EMBL" id="CAF1129705.1"/>
    </source>
</evidence>
<organism evidence="2 3">
    <name type="scientific">Didymodactylos carnosus</name>
    <dbReference type="NCBI Taxonomy" id="1234261"/>
    <lineage>
        <taxon>Eukaryota</taxon>
        <taxon>Metazoa</taxon>
        <taxon>Spiralia</taxon>
        <taxon>Gnathifera</taxon>
        <taxon>Rotifera</taxon>
        <taxon>Eurotatoria</taxon>
        <taxon>Bdelloidea</taxon>
        <taxon>Philodinida</taxon>
        <taxon>Philodinidae</taxon>
        <taxon>Didymodactylos</taxon>
    </lineage>
</organism>
<protein>
    <submittedName>
        <fullName evidence="2">Uncharacterized protein</fullName>
    </submittedName>
</protein>